<evidence type="ECO:0000256" key="1">
    <source>
        <dbReference type="ARBA" id="ARBA00022679"/>
    </source>
</evidence>
<reference evidence="4 5" key="1">
    <citation type="journal article" date="2022" name="Front. Microbiol.">
        <title>Male-killing mechanisms vary between Spiroplasma species.</title>
        <authorList>
            <person name="Arai H."/>
            <person name="Inoue M."/>
            <person name="Kageyama D."/>
        </authorList>
    </citation>
    <scope>NUCLEOTIDE SEQUENCE [LARGE SCALE GENOMIC DNA]</scope>
    <source>
        <strain evidence="5">sHm</strain>
    </source>
</reference>
<dbReference type="Pfam" id="PF00483">
    <property type="entry name" value="NTP_transferase"/>
    <property type="match status" value="1"/>
</dbReference>
<dbReference type="InterPro" id="IPR029044">
    <property type="entry name" value="Nucleotide-diphossugar_trans"/>
</dbReference>
<organism evidence="4 5">
    <name type="scientific">Spiroplasma ixodetis</name>
    <dbReference type="NCBI Taxonomy" id="2141"/>
    <lineage>
        <taxon>Bacteria</taxon>
        <taxon>Bacillati</taxon>
        <taxon>Mycoplasmatota</taxon>
        <taxon>Mollicutes</taxon>
        <taxon>Entomoplasmatales</taxon>
        <taxon>Spiroplasmataceae</taxon>
        <taxon>Spiroplasma</taxon>
    </lineage>
</organism>
<evidence type="ECO:0000313" key="5">
    <source>
        <dbReference type="Proteomes" id="UP001163387"/>
    </source>
</evidence>
<dbReference type="Proteomes" id="UP001163387">
    <property type="component" value="Chromosome"/>
</dbReference>
<evidence type="ECO:0000259" key="3">
    <source>
        <dbReference type="Pfam" id="PF00483"/>
    </source>
</evidence>
<proteinExistence type="predicted"/>
<sequence>MKVAIIFAAGIGSRLQPISNNVHKSLIKFKGLTLIEHIINHLIEIHDLKKIIVITGHLKDEFNFLTHKYSKLILINNQHFLDYNSGYALTLVSSYFNGQDDIFIISGDMISTKNIFLNNFSTNMMAAINRDHDNIKEDWSYKLNKNGNIIDIIKSKKKDSFLAGEWSYITKKWAKVLGEDLINPQQELVLQTTMVGKYLISNSIKHNFELKPYVLSFDCHWDVDNIIDLERTNKYFK</sequence>
<dbReference type="EMBL" id="AP026933">
    <property type="protein sequence ID" value="BDT03916.1"/>
    <property type="molecule type" value="Genomic_DNA"/>
</dbReference>
<dbReference type="SUPFAM" id="SSF53448">
    <property type="entry name" value="Nucleotide-diphospho-sugar transferases"/>
    <property type="match status" value="1"/>
</dbReference>
<protein>
    <recommendedName>
        <fullName evidence="3">Nucleotidyl transferase domain-containing protein</fullName>
    </recommendedName>
</protein>
<gene>
    <name evidence="4" type="ORF">SHM_15620</name>
</gene>
<evidence type="ECO:0000313" key="4">
    <source>
        <dbReference type="EMBL" id="BDT03916.1"/>
    </source>
</evidence>
<dbReference type="Gene3D" id="3.90.550.10">
    <property type="entry name" value="Spore Coat Polysaccharide Biosynthesis Protein SpsA, Chain A"/>
    <property type="match status" value="1"/>
</dbReference>
<keyword evidence="1" id="KW-0808">Transferase</keyword>
<dbReference type="PANTHER" id="PTHR43584:SF5">
    <property type="entry name" value="PROTEIN LICC"/>
    <property type="match status" value="1"/>
</dbReference>
<name>A0ABM8BVQ2_9MOLU</name>
<keyword evidence="2" id="KW-0548">Nucleotidyltransferase</keyword>
<dbReference type="InterPro" id="IPR005835">
    <property type="entry name" value="NTP_transferase_dom"/>
</dbReference>
<feature type="domain" description="Nucleotidyl transferase" evidence="3">
    <location>
        <begin position="4"/>
        <end position="113"/>
    </location>
</feature>
<dbReference type="PANTHER" id="PTHR43584">
    <property type="entry name" value="NUCLEOTIDYL TRANSFERASE"/>
    <property type="match status" value="1"/>
</dbReference>
<dbReference type="RefSeq" id="WP_281747899.1">
    <property type="nucleotide sequence ID" value="NZ_AP026933.1"/>
</dbReference>
<dbReference type="InterPro" id="IPR050065">
    <property type="entry name" value="GlmU-like"/>
</dbReference>
<keyword evidence="5" id="KW-1185">Reference proteome</keyword>
<evidence type="ECO:0000256" key="2">
    <source>
        <dbReference type="ARBA" id="ARBA00022695"/>
    </source>
</evidence>
<accession>A0ABM8BVQ2</accession>